<proteinExistence type="predicted"/>
<evidence type="ECO:0000313" key="2">
    <source>
        <dbReference type="Proteomes" id="UP001164250"/>
    </source>
</evidence>
<dbReference type="Proteomes" id="UP001164250">
    <property type="component" value="Chromosome 11"/>
</dbReference>
<name>A0ACC1AB69_9ROSI</name>
<sequence>MATSLATRASPNQSLSLLRLSFNFLHSFSTSASPASASTSAPASNKPKRRKKKNLFEVAQFLPNWGIGMVSMEKLGELLIKMGIIAQSTVWNSLGYGGRHQNIYGLLLLNWDEGEVLVCGLPIADGPKKISGVHKRCWRYIPSLIKSAENTPKLTTPTENAATADVQAA</sequence>
<accession>A0ACC1AB69</accession>
<comment type="caution">
    <text evidence="1">The sequence shown here is derived from an EMBL/GenBank/DDBJ whole genome shotgun (WGS) entry which is preliminary data.</text>
</comment>
<reference evidence="2" key="1">
    <citation type="journal article" date="2023" name="G3 (Bethesda)">
        <title>Genome assembly and association tests identify interacting loci associated with vigor, precocity, and sex in interspecific pistachio rootstocks.</title>
        <authorList>
            <person name="Palmer W."/>
            <person name="Jacygrad E."/>
            <person name="Sagayaradj S."/>
            <person name="Cavanaugh K."/>
            <person name="Han R."/>
            <person name="Bertier L."/>
            <person name="Beede B."/>
            <person name="Kafkas S."/>
            <person name="Golino D."/>
            <person name="Preece J."/>
            <person name="Michelmore R."/>
        </authorList>
    </citation>
    <scope>NUCLEOTIDE SEQUENCE [LARGE SCALE GENOMIC DNA]</scope>
</reference>
<organism evidence="1 2">
    <name type="scientific">Pistacia atlantica</name>
    <dbReference type="NCBI Taxonomy" id="434234"/>
    <lineage>
        <taxon>Eukaryota</taxon>
        <taxon>Viridiplantae</taxon>
        <taxon>Streptophyta</taxon>
        <taxon>Embryophyta</taxon>
        <taxon>Tracheophyta</taxon>
        <taxon>Spermatophyta</taxon>
        <taxon>Magnoliopsida</taxon>
        <taxon>eudicotyledons</taxon>
        <taxon>Gunneridae</taxon>
        <taxon>Pentapetalae</taxon>
        <taxon>rosids</taxon>
        <taxon>malvids</taxon>
        <taxon>Sapindales</taxon>
        <taxon>Anacardiaceae</taxon>
        <taxon>Pistacia</taxon>
    </lineage>
</organism>
<evidence type="ECO:0000313" key="1">
    <source>
        <dbReference type="EMBL" id="KAJ0084483.1"/>
    </source>
</evidence>
<dbReference type="EMBL" id="CM047907">
    <property type="protein sequence ID" value="KAJ0084483.1"/>
    <property type="molecule type" value="Genomic_DNA"/>
</dbReference>
<keyword evidence="2" id="KW-1185">Reference proteome</keyword>
<protein>
    <submittedName>
        <fullName evidence="1">Uncharacterized protein</fullName>
    </submittedName>
</protein>
<gene>
    <name evidence="1" type="ORF">Patl1_31204</name>
</gene>